<dbReference type="EMBL" id="JALJOV010000795">
    <property type="protein sequence ID" value="KAK9861214.1"/>
    <property type="molecule type" value="Genomic_DNA"/>
</dbReference>
<dbReference type="Proteomes" id="UP001485043">
    <property type="component" value="Unassembled WGS sequence"/>
</dbReference>
<dbReference type="GO" id="GO:0005768">
    <property type="term" value="C:endosome"/>
    <property type="evidence" value="ECO:0007669"/>
    <property type="project" value="TreeGrafter"/>
</dbReference>
<evidence type="ECO:0000256" key="1">
    <source>
        <dbReference type="SAM" id="MobiDB-lite"/>
    </source>
</evidence>
<dbReference type="Pfam" id="PF00787">
    <property type="entry name" value="PX"/>
    <property type="match status" value="1"/>
</dbReference>
<dbReference type="InterPro" id="IPR027267">
    <property type="entry name" value="AH/BAR_dom_sf"/>
</dbReference>
<gene>
    <name evidence="3" type="ORF">WJX84_000325</name>
</gene>
<dbReference type="CDD" id="cd07596">
    <property type="entry name" value="BAR_SNX"/>
    <property type="match status" value="1"/>
</dbReference>
<name>A0AAW1SVB0_9CHLO</name>
<evidence type="ECO:0000259" key="2">
    <source>
        <dbReference type="PROSITE" id="PS50195"/>
    </source>
</evidence>
<dbReference type="Gene3D" id="3.30.1520.10">
    <property type="entry name" value="Phox-like domain"/>
    <property type="match status" value="1"/>
</dbReference>
<dbReference type="PANTHER" id="PTHR10555">
    <property type="entry name" value="SORTING NEXIN"/>
    <property type="match status" value="1"/>
</dbReference>
<organism evidence="3 4">
    <name type="scientific">Apatococcus fuscideae</name>
    <dbReference type="NCBI Taxonomy" id="2026836"/>
    <lineage>
        <taxon>Eukaryota</taxon>
        <taxon>Viridiplantae</taxon>
        <taxon>Chlorophyta</taxon>
        <taxon>core chlorophytes</taxon>
        <taxon>Trebouxiophyceae</taxon>
        <taxon>Chlorellales</taxon>
        <taxon>Chlorellaceae</taxon>
        <taxon>Apatococcus</taxon>
    </lineage>
</organism>
<dbReference type="SUPFAM" id="SSF103657">
    <property type="entry name" value="BAR/IMD domain-like"/>
    <property type="match status" value="1"/>
</dbReference>
<dbReference type="InterPro" id="IPR036871">
    <property type="entry name" value="PX_dom_sf"/>
</dbReference>
<dbReference type="InterPro" id="IPR015404">
    <property type="entry name" value="Vps5_C"/>
</dbReference>
<comment type="caution">
    <text evidence="3">The sequence shown here is derived from an EMBL/GenBank/DDBJ whole genome shotgun (WGS) entry which is preliminary data.</text>
</comment>
<feature type="domain" description="PX" evidence="2">
    <location>
        <begin position="47"/>
        <end position="166"/>
    </location>
</feature>
<proteinExistence type="predicted"/>
<dbReference type="GO" id="GO:0035091">
    <property type="term" value="F:phosphatidylinositol binding"/>
    <property type="evidence" value="ECO:0007669"/>
    <property type="project" value="InterPro"/>
</dbReference>
<evidence type="ECO:0000313" key="3">
    <source>
        <dbReference type="EMBL" id="KAK9861214.1"/>
    </source>
</evidence>
<sequence length="428" mass="48436">MFPSSRGASASGQHEEPPPPYESVVMSDAGMSTMGRNAPQEDAQNSSFDIQVKDPIKHGENSLSAYVSYKVCTKTSLQQYQQRQSEVLRRFKDFAWLRHQLQEQNRGIVIPALPEKSVVQKYQMTNEFIAQRQRALTIFLNRVAVHPALQHSRDLQNFLEMDENNWALEMARGSQEAARRKPGAFQFLRDFGQSTANIMAGKTADEEEDPDYIKVRESIVQLETHLAEIHRQASRLVKKQAEHGVSLEEFSASMAALGKCEKQPPLSMQFERVAEWAGKLAKLSKEQADALSLSFEEPLKECVRTVRSAKKVIADRSSALLVLQQAKMDLDAKRTRSSRLRSSVGVREDRIAENERETKEAQGRQEAAKVAYETICRRMNEELSRFQQQRAQETSQLLYLFAKSQAQLANDNAHMWAQLVPTANGGAH</sequence>
<dbReference type="SUPFAM" id="SSF64268">
    <property type="entry name" value="PX domain"/>
    <property type="match status" value="1"/>
</dbReference>
<evidence type="ECO:0000313" key="4">
    <source>
        <dbReference type="Proteomes" id="UP001485043"/>
    </source>
</evidence>
<dbReference type="Gene3D" id="1.20.1270.60">
    <property type="entry name" value="Arfaptin homology (AH) domain/BAR domain"/>
    <property type="match status" value="1"/>
</dbReference>
<protein>
    <recommendedName>
        <fullName evidence="2">PX domain-containing protein</fullName>
    </recommendedName>
</protein>
<reference evidence="3 4" key="1">
    <citation type="journal article" date="2024" name="Nat. Commun.">
        <title>Phylogenomics reveals the evolutionary origins of lichenization in chlorophyte algae.</title>
        <authorList>
            <person name="Puginier C."/>
            <person name="Libourel C."/>
            <person name="Otte J."/>
            <person name="Skaloud P."/>
            <person name="Haon M."/>
            <person name="Grisel S."/>
            <person name="Petersen M."/>
            <person name="Berrin J.G."/>
            <person name="Delaux P.M."/>
            <person name="Dal Grande F."/>
            <person name="Keller J."/>
        </authorList>
    </citation>
    <scope>NUCLEOTIDE SEQUENCE [LARGE SCALE GENOMIC DNA]</scope>
    <source>
        <strain evidence="3 4">SAG 2523</strain>
    </source>
</reference>
<dbReference type="CDD" id="cd06859">
    <property type="entry name" value="PX_SNX1_2_like"/>
    <property type="match status" value="1"/>
</dbReference>
<dbReference type="Pfam" id="PF09325">
    <property type="entry name" value="Vps5"/>
    <property type="match status" value="1"/>
</dbReference>
<dbReference type="PROSITE" id="PS50195">
    <property type="entry name" value="PX"/>
    <property type="match status" value="1"/>
</dbReference>
<feature type="region of interest" description="Disordered" evidence="1">
    <location>
        <begin position="1"/>
        <end position="45"/>
    </location>
</feature>
<feature type="compositionally biased region" description="Polar residues" evidence="1">
    <location>
        <begin position="1"/>
        <end position="12"/>
    </location>
</feature>
<keyword evidence="4" id="KW-1185">Reference proteome</keyword>
<dbReference type="SMART" id="SM00312">
    <property type="entry name" value="PX"/>
    <property type="match status" value="1"/>
</dbReference>
<dbReference type="InterPro" id="IPR001683">
    <property type="entry name" value="PX_dom"/>
</dbReference>
<dbReference type="AlphaFoldDB" id="A0AAW1SVB0"/>
<dbReference type="PANTHER" id="PTHR10555:SF170">
    <property type="entry name" value="FI18122P1"/>
    <property type="match status" value="1"/>
</dbReference>
<accession>A0AAW1SVB0</accession>